<dbReference type="Proteomes" id="UP001620397">
    <property type="component" value="Unassembled WGS sequence"/>
</dbReference>
<name>A0ABW8KLI9_9GAMM</name>
<comment type="caution">
    <text evidence="1">The sequence shown here is derived from an EMBL/GenBank/DDBJ whole genome shotgun (WGS) entry which is preliminary data.</text>
</comment>
<organism evidence="1 2">
    <name type="scientific">Dyella agri</name>
    <dbReference type="NCBI Taxonomy" id="1926869"/>
    <lineage>
        <taxon>Bacteria</taxon>
        <taxon>Pseudomonadati</taxon>
        <taxon>Pseudomonadota</taxon>
        <taxon>Gammaproteobacteria</taxon>
        <taxon>Lysobacterales</taxon>
        <taxon>Rhodanobacteraceae</taxon>
        <taxon>Dyella</taxon>
    </lineage>
</organism>
<keyword evidence="1" id="KW-0378">Hydrolase</keyword>
<dbReference type="EMBL" id="JADIKL010000006">
    <property type="protein sequence ID" value="MFK2931514.1"/>
    <property type="molecule type" value="Genomic_DNA"/>
</dbReference>
<dbReference type="GO" id="GO:0016787">
    <property type="term" value="F:hydrolase activity"/>
    <property type="evidence" value="ECO:0007669"/>
    <property type="project" value="UniProtKB-KW"/>
</dbReference>
<keyword evidence="2" id="KW-1185">Reference proteome</keyword>
<proteinExistence type="predicted"/>
<sequence>MPERASRGRPSWRGESSAAAIQVPAPHLSAGWCAAPAHRRTAANDRLGNVDVAREVARTVDTAELFLYPRERQLFADRSFGEHDPAATALLMQRVLAFLQQRAG</sequence>
<evidence type="ECO:0000313" key="1">
    <source>
        <dbReference type="EMBL" id="MFK2931514.1"/>
    </source>
</evidence>
<evidence type="ECO:0000313" key="2">
    <source>
        <dbReference type="Proteomes" id="UP001620397"/>
    </source>
</evidence>
<reference evidence="1 2" key="1">
    <citation type="submission" date="2020-10" db="EMBL/GenBank/DDBJ databases">
        <title>Phylogeny of dyella-like bacteria.</title>
        <authorList>
            <person name="Fu J."/>
        </authorList>
    </citation>
    <scope>NUCLEOTIDE SEQUENCE [LARGE SCALE GENOMIC DNA]</scope>
    <source>
        <strain evidence="1 2">DKC-1</strain>
    </source>
</reference>
<accession>A0ABW8KLI9</accession>
<gene>
    <name evidence="1" type="ORF">ISP14_12020</name>
</gene>
<protein>
    <submittedName>
        <fullName evidence="1">Dienelactone hydrolase</fullName>
    </submittedName>
</protein>